<protein>
    <submittedName>
        <fullName evidence="1">Uncharacterized protein</fullName>
    </submittedName>
</protein>
<dbReference type="AlphaFoldDB" id="A0A8D2A435"/>
<evidence type="ECO:0000313" key="1">
    <source>
        <dbReference type="Ensembl" id="ENSSSCP00065043131.1"/>
    </source>
</evidence>
<proteinExistence type="predicted"/>
<dbReference type="Proteomes" id="UP000694725">
    <property type="component" value="Unplaced"/>
</dbReference>
<reference evidence="1" key="1">
    <citation type="submission" date="2025-08" db="UniProtKB">
        <authorList>
            <consortium name="Ensembl"/>
        </authorList>
    </citation>
    <scope>IDENTIFICATION</scope>
</reference>
<accession>A0A8D2A435</accession>
<evidence type="ECO:0000313" key="2">
    <source>
        <dbReference type="Proteomes" id="UP000694725"/>
    </source>
</evidence>
<sequence>MGEKIPPSRRQPIKRQTVKPHSTQLFLMPGTKKVAVCKPGREPSLESKLASTLILRFLASTTMDINLYWIN</sequence>
<organism evidence="1 2">
    <name type="scientific">Sus scrofa</name>
    <name type="common">Pig</name>
    <dbReference type="NCBI Taxonomy" id="9823"/>
    <lineage>
        <taxon>Eukaryota</taxon>
        <taxon>Metazoa</taxon>
        <taxon>Chordata</taxon>
        <taxon>Craniata</taxon>
        <taxon>Vertebrata</taxon>
        <taxon>Euteleostomi</taxon>
        <taxon>Mammalia</taxon>
        <taxon>Eutheria</taxon>
        <taxon>Laurasiatheria</taxon>
        <taxon>Artiodactyla</taxon>
        <taxon>Suina</taxon>
        <taxon>Suidae</taxon>
        <taxon>Sus</taxon>
    </lineage>
</organism>
<name>A0A8D2A435_PIG</name>
<dbReference type="Ensembl" id="ENSSSCT00065098341.1">
    <property type="protein sequence ID" value="ENSSSCP00065043131.1"/>
    <property type="gene ID" value="ENSSSCG00065071570.1"/>
</dbReference>